<dbReference type="InterPro" id="IPR050090">
    <property type="entry name" value="Tyrosine_recombinase_XerCD"/>
</dbReference>
<feature type="domain" description="Tyr recombinase" evidence="6">
    <location>
        <begin position="101"/>
        <end position="314"/>
    </location>
</feature>
<keyword evidence="4" id="KW-0233">DNA recombination</keyword>
<dbReference type="Pfam" id="PF00589">
    <property type="entry name" value="Phage_integrase"/>
    <property type="match status" value="1"/>
</dbReference>
<evidence type="ECO:0000256" key="1">
    <source>
        <dbReference type="ARBA" id="ARBA00008857"/>
    </source>
</evidence>
<dbReference type="InterPro" id="IPR044068">
    <property type="entry name" value="CB"/>
</dbReference>
<dbReference type="NCBIfam" id="TIGR02249">
    <property type="entry name" value="integrase_gron"/>
    <property type="match status" value="1"/>
</dbReference>
<dbReference type="InterPro" id="IPR011946">
    <property type="entry name" value="Integrase_integron-type"/>
</dbReference>
<gene>
    <name evidence="8" type="ORF">GCM10023333_36500</name>
</gene>
<feature type="domain" description="Core-binding (CB)" evidence="7">
    <location>
        <begin position="1"/>
        <end position="84"/>
    </location>
</feature>
<dbReference type="InterPro" id="IPR004107">
    <property type="entry name" value="Integrase_SAM-like_N"/>
</dbReference>
<name>A0ABP9FG21_9GAMM</name>
<comment type="caution">
    <text evidence="8">The sequence shown here is derived from an EMBL/GenBank/DDBJ whole genome shotgun (WGS) entry which is preliminary data.</text>
</comment>
<dbReference type="PANTHER" id="PTHR30349">
    <property type="entry name" value="PHAGE INTEGRASE-RELATED"/>
    <property type="match status" value="1"/>
</dbReference>
<dbReference type="SUPFAM" id="SSF56349">
    <property type="entry name" value="DNA breaking-rejoining enzymes"/>
    <property type="match status" value="1"/>
</dbReference>
<dbReference type="InterPro" id="IPR013762">
    <property type="entry name" value="Integrase-like_cat_sf"/>
</dbReference>
<dbReference type="Pfam" id="PF13495">
    <property type="entry name" value="Phage_int_SAM_4"/>
    <property type="match status" value="1"/>
</dbReference>
<evidence type="ECO:0000256" key="5">
    <source>
        <dbReference type="PROSITE-ProRule" id="PRU01248"/>
    </source>
</evidence>
<keyword evidence="9" id="KW-1185">Reference proteome</keyword>
<dbReference type="Gene3D" id="1.10.150.130">
    <property type="match status" value="1"/>
</dbReference>
<dbReference type="Gene3D" id="1.10.443.10">
    <property type="entry name" value="Intergrase catalytic core"/>
    <property type="match status" value="1"/>
</dbReference>
<evidence type="ECO:0000256" key="3">
    <source>
        <dbReference type="ARBA" id="ARBA00023125"/>
    </source>
</evidence>
<evidence type="ECO:0000259" key="7">
    <source>
        <dbReference type="PROSITE" id="PS51900"/>
    </source>
</evidence>
<dbReference type="EMBL" id="BAABJZ010000101">
    <property type="protein sequence ID" value="GAA4899532.1"/>
    <property type="molecule type" value="Genomic_DNA"/>
</dbReference>
<reference evidence="9" key="1">
    <citation type="journal article" date="2019" name="Int. J. Syst. Evol. Microbiol.">
        <title>The Global Catalogue of Microorganisms (GCM) 10K type strain sequencing project: providing services to taxonomists for standard genome sequencing and annotation.</title>
        <authorList>
            <consortium name="The Broad Institute Genomics Platform"/>
            <consortium name="The Broad Institute Genome Sequencing Center for Infectious Disease"/>
            <person name="Wu L."/>
            <person name="Ma J."/>
        </authorList>
    </citation>
    <scope>NUCLEOTIDE SEQUENCE [LARGE SCALE GENOMIC DNA]</scope>
    <source>
        <strain evidence="9">JCM 18401</strain>
    </source>
</reference>
<evidence type="ECO:0000256" key="2">
    <source>
        <dbReference type="ARBA" id="ARBA00022908"/>
    </source>
</evidence>
<keyword evidence="2" id="KW-0229">DNA integration</keyword>
<protein>
    <submittedName>
        <fullName evidence="8">Integron integrase</fullName>
    </submittedName>
</protein>
<dbReference type="RefSeq" id="WP_345336918.1">
    <property type="nucleotide sequence ID" value="NZ_BAABJZ010000101.1"/>
</dbReference>
<dbReference type="PROSITE" id="PS51898">
    <property type="entry name" value="TYR_RECOMBINASE"/>
    <property type="match status" value="1"/>
</dbReference>
<dbReference type="PANTHER" id="PTHR30349:SF64">
    <property type="entry name" value="PROPHAGE INTEGRASE INTD-RELATED"/>
    <property type="match status" value="1"/>
</dbReference>
<accession>A0ABP9FG21</accession>
<dbReference type="InterPro" id="IPR010998">
    <property type="entry name" value="Integrase_recombinase_N"/>
</dbReference>
<sequence>MSASPFIRQVREALRVRHYALQTEKTYLFWVRQFIRFNNLRHPSELSNPEIEGFLNYLANVRQVSASTQNQALCALIFMYRHVIDKPIEGLQFGLAKRPKNLPTVLSAHEVNQIMAHLSGEYWLITALLYGSGLRIREALRLRLKDIDIESRSLFIFRSKHQKDRYSLLPECAIAAIQSQIEHVEAQHRADLAKGEGRSSVPPALYRKYQHSLNSPAWQYLFPSSTICVHPYDDYRCRHHKHRSAYAKRLRQAVIAAGTRKRVTAHTFRHSFATHLLQNGTDIRTVQTLLGHSDLRTTEIYTHVAGQRHAGTLSPADRLVANTTNVPTFIPS</sequence>
<dbReference type="InterPro" id="IPR002104">
    <property type="entry name" value="Integrase_catalytic"/>
</dbReference>
<organism evidence="8 9">
    <name type="scientific">Ferrimonas pelagia</name>
    <dbReference type="NCBI Taxonomy" id="1177826"/>
    <lineage>
        <taxon>Bacteria</taxon>
        <taxon>Pseudomonadati</taxon>
        <taxon>Pseudomonadota</taxon>
        <taxon>Gammaproteobacteria</taxon>
        <taxon>Alteromonadales</taxon>
        <taxon>Ferrimonadaceae</taxon>
        <taxon>Ferrimonas</taxon>
    </lineage>
</organism>
<evidence type="ECO:0000313" key="8">
    <source>
        <dbReference type="EMBL" id="GAA4899532.1"/>
    </source>
</evidence>
<evidence type="ECO:0000313" key="9">
    <source>
        <dbReference type="Proteomes" id="UP001499988"/>
    </source>
</evidence>
<dbReference type="InterPro" id="IPR011010">
    <property type="entry name" value="DNA_brk_join_enz"/>
</dbReference>
<comment type="similarity">
    <text evidence="1">Belongs to the 'phage' integrase family.</text>
</comment>
<evidence type="ECO:0000256" key="4">
    <source>
        <dbReference type="ARBA" id="ARBA00023172"/>
    </source>
</evidence>
<proteinExistence type="inferred from homology"/>
<keyword evidence="3 5" id="KW-0238">DNA-binding</keyword>
<evidence type="ECO:0000259" key="6">
    <source>
        <dbReference type="PROSITE" id="PS51898"/>
    </source>
</evidence>
<dbReference type="PROSITE" id="PS51900">
    <property type="entry name" value="CB"/>
    <property type="match status" value="1"/>
</dbReference>
<dbReference type="Proteomes" id="UP001499988">
    <property type="component" value="Unassembled WGS sequence"/>
</dbReference>